<feature type="domain" description="UBP-type" evidence="1">
    <location>
        <begin position="4"/>
        <end position="103"/>
    </location>
</feature>
<proteinExistence type="predicted"/>
<dbReference type="PROSITE" id="PS51257">
    <property type="entry name" value="PROKAR_LIPOPROTEIN"/>
    <property type="match status" value="1"/>
</dbReference>
<dbReference type="SUPFAM" id="SSF57850">
    <property type="entry name" value="RING/U-box"/>
    <property type="match status" value="1"/>
</dbReference>
<dbReference type="RefSeq" id="WP_057837133.1">
    <property type="nucleotide sequence ID" value="NZ_LLXZ01000123.1"/>
</dbReference>
<accession>A0A0R3LJJ7</accession>
<evidence type="ECO:0000313" key="2">
    <source>
        <dbReference type="EMBL" id="KRR05318.1"/>
    </source>
</evidence>
<dbReference type="PROSITE" id="PS50271">
    <property type="entry name" value="ZF_UBP"/>
    <property type="match status" value="1"/>
</dbReference>
<dbReference type="InterPro" id="IPR001607">
    <property type="entry name" value="Znf_UBP"/>
</dbReference>
<evidence type="ECO:0000259" key="1">
    <source>
        <dbReference type="PROSITE" id="PS50271"/>
    </source>
</evidence>
<evidence type="ECO:0000313" key="3">
    <source>
        <dbReference type="Proteomes" id="UP000050863"/>
    </source>
</evidence>
<dbReference type="Pfam" id="PF02148">
    <property type="entry name" value="zf-UBP"/>
    <property type="match status" value="1"/>
</dbReference>
<keyword evidence="3" id="KW-1185">Reference proteome</keyword>
<gene>
    <name evidence="2" type="ORF">CQ12_19825</name>
</gene>
<dbReference type="InterPro" id="IPR013083">
    <property type="entry name" value="Znf_RING/FYVE/PHD"/>
</dbReference>
<dbReference type="Proteomes" id="UP000050863">
    <property type="component" value="Unassembled WGS sequence"/>
</dbReference>
<sequence length="103" mass="11430">MTKKGCSHIAGIQTVTPSALGCEECLKSGSRWLHLRICRTCGHVGCCDDSPNKHASAHFHATGHPVIEGYDPPEGWGWCYVDEVLFDLSHRKTPHNGPIPRYY</sequence>
<dbReference type="GO" id="GO:0008270">
    <property type="term" value="F:zinc ion binding"/>
    <property type="evidence" value="ECO:0007669"/>
    <property type="project" value="InterPro"/>
</dbReference>
<organism evidence="2 3">
    <name type="scientific">Bradyrhizobium jicamae</name>
    <dbReference type="NCBI Taxonomy" id="280332"/>
    <lineage>
        <taxon>Bacteria</taxon>
        <taxon>Pseudomonadati</taxon>
        <taxon>Pseudomonadota</taxon>
        <taxon>Alphaproteobacteria</taxon>
        <taxon>Hyphomicrobiales</taxon>
        <taxon>Nitrobacteraceae</taxon>
        <taxon>Bradyrhizobium</taxon>
    </lineage>
</organism>
<dbReference type="Gene3D" id="3.30.40.10">
    <property type="entry name" value="Zinc/RING finger domain, C3HC4 (zinc finger)"/>
    <property type="match status" value="1"/>
</dbReference>
<dbReference type="OrthoDB" id="120315at2"/>
<dbReference type="AlphaFoldDB" id="A0A0R3LJJ7"/>
<dbReference type="EMBL" id="LLXZ01000123">
    <property type="protein sequence ID" value="KRR05318.1"/>
    <property type="molecule type" value="Genomic_DNA"/>
</dbReference>
<name>A0A0R3LJJ7_9BRAD</name>
<dbReference type="STRING" id="280332.CQ12_19825"/>
<protein>
    <recommendedName>
        <fullName evidence="1">UBP-type domain-containing protein</fullName>
    </recommendedName>
</protein>
<reference evidence="2 3" key="1">
    <citation type="submission" date="2014-03" db="EMBL/GenBank/DDBJ databases">
        <title>Bradyrhizobium valentinum sp. nov., isolated from effective nodules of Lupinus mariae-josephae, a lupine endemic of basic-lime soils in Eastern Spain.</title>
        <authorList>
            <person name="Duran D."/>
            <person name="Rey L."/>
            <person name="Navarro A."/>
            <person name="Busquets A."/>
            <person name="Imperial J."/>
            <person name="Ruiz-Argueso T."/>
        </authorList>
    </citation>
    <scope>NUCLEOTIDE SEQUENCE [LARGE SCALE GENOMIC DNA]</scope>
    <source>
        <strain evidence="2 3">PAC68</strain>
    </source>
</reference>
<comment type="caution">
    <text evidence="2">The sequence shown here is derived from an EMBL/GenBank/DDBJ whole genome shotgun (WGS) entry which is preliminary data.</text>
</comment>